<keyword evidence="3" id="KW-1185">Reference proteome</keyword>
<reference evidence="2 3" key="2">
    <citation type="submission" date="2018-10" db="EMBL/GenBank/DDBJ databases">
        <authorList>
            <consortium name="Pathogen Informatics"/>
        </authorList>
    </citation>
    <scope>NUCLEOTIDE SEQUENCE [LARGE SCALE GENOMIC DNA]</scope>
</reference>
<evidence type="ECO:0000256" key="1">
    <source>
        <dbReference type="SAM" id="MobiDB-lite"/>
    </source>
</evidence>
<dbReference type="WBParaSite" id="EVEC_0000476401-mRNA-1">
    <property type="protein sequence ID" value="EVEC_0000476401-mRNA-1"/>
    <property type="gene ID" value="EVEC_0000476401"/>
</dbReference>
<dbReference type="Proteomes" id="UP000274131">
    <property type="component" value="Unassembled WGS sequence"/>
</dbReference>
<feature type="region of interest" description="Disordered" evidence="1">
    <location>
        <begin position="1"/>
        <end position="31"/>
    </location>
</feature>
<evidence type="ECO:0000313" key="4">
    <source>
        <dbReference type="WBParaSite" id="EVEC_0000476401-mRNA-1"/>
    </source>
</evidence>
<name>A0A0N4V3W4_ENTVE</name>
<protein>
    <submittedName>
        <fullName evidence="2 4">Uncharacterized protein</fullName>
    </submittedName>
</protein>
<gene>
    <name evidence="2" type="ORF">EVEC_LOCUS4472</name>
</gene>
<reference evidence="4" key="1">
    <citation type="submission" date="2017-02" db="UniProtKB">
        <authorList>
            <consortium name="WormBaseParasite"/>
        </authorList>
    </citation>
    <scope>IDENTIFICATION</scope>
</reference>
<accession>A0A0N4V3W4</accession>
<proteinExistence type="predicted"/>
<feature type="compositionally biased region" description="Low complexity" evidence="1">
    <location>
        <begin position="19"/>
        <end position="31"/>
    </location>
</feature>
<dbReference type="AlphaFoldDB" id="A0A0N4V3W4"/>
<evidence type="ECO:0000313" key="2">
    <source>
        <dbReference type="EMBL" id="VDD89721.1"/>
    </source>
</evidence>
<organism evidence="4">
    <name type="scientific">Enterobius vermicularis</name>
    <name type="common">Human pinworm</name>
    <dbReference type="NCBI Taxonomy" id="51028"/>
    <lineage>
        <taxon>Eukaryota</taxon>
        <taxon>Metazoa</taxon>
        <taxon>Ecdysozoa</taxon>
        <taxon>Nematoda</taxon>
        <taxon>Chromadorea</taxon>
        <taxon>Rhabditida</taxon>
        <taxon>Spirurina</taxon>
        <taxon>Oxyuridomorpha</taxon>
        <taxon>Oxyuroidea</taxon>
        <taxon>Oxyuridae</taxon>
        <taxon>Enterobius</taxon>
    </lineage>
</organism>
<sequence>MLAKVHNDTTENTDGTGYTPAAAGSSDSSTSPSVFLLCILTYYPAGYRLLYVNPELATVWKPSQYFDSHLIQ</sequence>
<evidence type="ECO:0000313" key="3">
    <source>
        <dbReference type="Proteomes" id="UP000274131"/>
    </source>
</evidence>
<dbReference type="EMBL" id="UXUI01007867">
    <property type="protein sequence ID" value="VDD89721.1"/>
    <property type="molecule type" value="Genomic_DNA"/>
</dbReference>